<evidence type="ECO:0000256" key="2">
    <source>
        <dbReference type="SAM" id="Phobius"/>
    </source>
</evidence>
<keyword evidence="2" id="KW-1133">Transmembrane helix</keyword>
<proteinExistence type="predicted"/>
<feature type="transmembrane region" description="Helical" evidence="2">
    <location>
        <begin position="93"/>
        <end position="125"/>
    </location>
</feature>
<feature type="transmembrane region" description="Helical" evidence="2">
    <location>
        <begin position="168"/>
        <end position="194"/>
    </location>
</feature>
<organism evidence="3 4">
    <name type="scientific">Nitzschia inconspicua</name>
    <dbReference type="NCBI Taxonomy" id="303405"/>
    <lineage>
        <taxon>Eukaryota</taxon>
        <taxon>Sar</taxon>
        <taxon>Stramenopiles</taxon>
        <taxon>Ochrophyta</taxon>
        <taxon>Bacillariophyta</taxon>
        <taxon>Bacillariophyceae</taxon>
        <taxon>Bacillariophycidae</taxon>
        <taxon>Bacillariales</taxon>
        <taxon>Bacillariaceae</taxon>
        <taxon>Nitzschia</taxon>
    </lineage>
</organism>
<comment type="caution">
    <text evidence="3">The sequence shown here is derived from an EMBL/GenBank/DDBJ whole genome shotgun (WGS) entry which is preliminary data.</text>
</comment>
<evidence type="ECO:0000313" key="4">
    <source>
        <dbReference type="Proteomes" id="UP000693970"/>
    </source>
</evidence>
<keyword evidence="2" id="KW-0472">Membrane</keyword>
<keyword evidence="2" id="KW-0812">Transmembrane</keyword>
<accession>A0A9K3KWM0</accession>
<evidence type="ECO:0000313" key="3">
    <source>
        <dbReference type="EMBL" id="KAG7350535.1"/>
    </source>
</evidence>
<reference evidence="3" key="2">
    <citation type="submission" date="2021-04" db="EMBL/GenBank/DDBJ databases">
        <authorList>
            <person name="Podell S."/>
        </authorList>
    </citation>
    <scope>NUCLEOTIDE SEQUENCE</scope>
    <source>
        <strain evidence="3">Hildebrandi</strain>
    </source>
</reference>
<feature type="region of interest" description="Disordered" evidence="1">
    <location>
        <begin position="205"/>
        <end position="239"/>
    </location>
</feature>
<dbReference type="Proteomes" id="UP000693970">
    <property type="component" value="Unassembled WGS sequence"/>
</dbReference>
<name>A0A9K3KWM0_9STRA</name>
<reference evidence="3" key="1">
    <citation type="journal article" date="2021" name="Sci. Rep.">
        <title>Diploid genomic architecture of Nitzschia inconspicua, an elite biomass production diatom.</title>
        <authorList>
            <person name="Oliver A."/>
            <person name="Podell S."/>
            <person name="Pinowska A."/>
            <person name="Traller J.C."/>
            <person name="Smith S.R."/>
            <person name="McClure R."/>
            <person name="Beliaev A."/>
            <person name="Bohutskyi P."/>
            <person name="Hill E.A."/>
            <person name="Rabines A."/>
            <person name="Zheng H."/>
            <person name="Allen L.Z."/>
            <person name="Kuo A."/>
            <person name="Grigoriev I.V."/>
            <person name="Allen A.E."/>
            <person name="Hazlebeck D."/>
            <person name="Allen E.E."/>
        </authorList>
    </citation>
    <scope>NUCLEOTIDE SEQUENCE</scope>
    <source>
        <strain evidence="3">Hildebrandi</strain>
    </source>
</reference>
<dbReference type="AlphaFoldDB" id="A0A9K3KWM0"/>
<keyword evidence="4" id="KW-1185">Reference proteome</keyword>
<evidence type="ECO:0000256" key="1">
    <source>
        <dbReference type="SAM" id="MobiDB-lite"/>
    </source>
</evidence>
<sequence>MTESREVLTCSVAVNHDNDSTGCDSGCDCCCGPIAVRLACILGYNGIVRDIIINYTLIVINLSYCIWEMKRNGDSYARNSSEKRQQELRAMGALTFVVFFQFILCLAVGCTGVSIIWCAICGWIMSRHKRLVDSRSDELQEDRSLQPDLLESLEKTEKAVVMLDVVAIGYYAVMLPFITTVAHICALILGAILFSLSFSMKISRDDRSTPLPNEPLLPSPSRQEEGNEDEVDERINDSQ</sequence>
<dbReference type="EMBL" id="JAGRRH010000018">
    <property type="protein sequence ID" value="KAG7350535.1"/>
    <property type="molecule type" value="Genomic_DNA"/>
</dbReference>
<gene>
    <name evidence="3" type="ORF">IV203_009895</name>
</gene>
<dbReference type="OrthoDB" id="48435at2759"/>
<protein>
    <submittedName>
        <fullName evidence="3">Uncharacterized protein</fullName>
    </submittedName>
</protein>